<keyword evidence="5 12" id="KW-0732">Signal</keyword>
<protein>
    <submittedName>
        <fullName evidence="15">TonB-linked SusC/RagA family outer membrane protein</fullName>
    </submittedName>
</protein>
<evidence type="ECO:0000259" key="14">
    <source>
        <dbReference type="Pfam" id="PF07715"/>
    </source>
</evidence>
<feature type="chain" id="PRO_5045617943" evidence="12">
    <location>
        <begin position="25"/>
        <end position="986"/>
    </location>
</feature>
<dbReference type="SUPFAM" id="SSF56935">
    <property type="entry name" value="Porins"/>
    <property type="match status" value="1"/>
</dbReference>
<evidence type="ECO:0000313" key="16">
    <source>
        <dbReference type="Proteomes" id="UP000770785"/>
    </source>
</evidence>
<dbReference type="PANTHER" id="PTHR30069:SF29">
    <property type="entry name" value="HEMOGLOBIN AND HEMOGLOBIN-HAPTOGLOBIN-BINDING PROTEIN 1-RELATED"/>
    <property type="match status" value="1"/>
</dbReference>
<dbReference type="InterPro" id="IPR039426">
    <property type="entry name" value="TonB-dep_rcpt-like"/>
</dbReference>
<keyword evidence="6 11" id="KW-0798">TonB box</keyword>
<dbReference type="EMBL" id="JAATJH010000005">
    <property type="protein sequence ID" value="NJC27520.1"/>
    <property type="molecule type" value="Genomic_DNA"/>
</dbReference>
<evidence type="ECO:0000259" key="13">
    <source>
        <dbReference type="Pfam" id="PF00593"/>
    </source>
</evidence>
<proteinExistence type="inferred from homology"/>
<comment type="caution">
    <text evidence="15">The sequence shown here is derived from an EMBL/GenBank/DDBJ whole genome shotgun (WGS) entry which is preliminary data.</text>
</comment>
<dbReference type="InterPro" id="IPR037066">
    <property type="entry name" value="Plug_dom_sf"/>
</dbReference>
<dbReference type="RefSeq" id="WP_168038694.1">
    <property type="nucleotide sequence ID" value="NZ_JAATJH010000005.1"/>
</dbReference>
<feature type="signal peptide" evidence="12">
    <location>
        <begin position="1"/>
        <end position="24"/>
    </location>
</feature>
<evidence type="ECO:0000256" key="8">
    <source>
        <dbReference type="ARBA" id="ARBA00023170"/>
    </source>
</evidence>
<dbReference type="Pfam" id="PF07715">
    <property type="entry name" value="Plug"/>
    <property type="match status" value="1"/>
</dbReference>
<keyword evidence="16" id="KW-1185">Reference proteome</keyword>
<dbReference type="InterPro" id="IPR023997">
    <property type="entry name" value="TonB-dep_OMP_SusC/RagA_CS"/>
</dbReference>
<dbReference type="InterPro" id="IPR000531">
    <property type="entry name" value="Beta-barrel_TonB"/>
</dbReference>
<comment type="subcellular location">
    <subcellularLocation>
        <location evidence="1 10">Cell outer membrane</location>
        <topology evidence="1 10">Multi-pass membrane protein</topology>
    </subcellularLocation>
</comment>
<evidence type="ECO:0000256" key="6">
    <source>
        <dbReference type="ARBA" id="ARBA00023077"/>
    </source>
</evidence>
<dbReference type="PROSITE" id="PS52016">
    <property type="entry name" value="TONB_DEPENDENT_REC_3"/>
    <property type="match status" value="1"/>
</dbReference>
<evidence type="ECO:0000256" key="7">
    <source>
        <dbReference type="ARBA" id="ARBA00023136"/>
    </source>
</evidence>
<dbReference type="Gene3D" id="2.170.130.10">
    <property type="entry name" value="TonB-dependent receptor, plug domain"/>
    <property type="match status" value="1"/>
</dbReference>
<dbReference type="InterPro" id="IPR012910">
    <property type="entry name" value="Plug_dom"/>
</dbReference>
<evidence type="ECO:0000256" key="11">
    <source>
        <dbReference type="RuleBase" id="RU003357"/>
    </source>
</evidence>
<evidence type="ECO:0000256" key="1">
    <source>
        <dbReference type="ARBA" id="ARBA00004571"/>
    </source>
</evidence>
<keyword evidence="9 10" id="KW-0998">Cell outer membrane</keyword>
<keyword evidence="2 10" id="KW-0813">Transport</keyword>
<evidence type="ECO:0000313" key="15">
    <source>
        <dbReference type="EMBL" id="NJC27520.1"/>
    </source>
</evidence>
<keyword evidence="7 10" id="KW-0472">Membrane</keyword>
<dbReference type="InterPro" id="IPR008969">
    <property type="entry name" value="CarboxyPept-like_regulatory"/>
</dbReference>
<gene>
    <name evidence="15" type="ORF">GGR27_003037</name>
</gene>
<dbReference type="SUPFAM" id="SSF49464">
    <property type="entry name" value="Carboxypeptidase regulatory domain-like"/>
    <property type="match status" value="1"/>
</dbReference>
<evidence type="ECO:0000256" key="3">
    <source>
        <dbReference type="ARBA" id="ARBA00022452"/>
    </source>
</evidence>
<dbReference type="Gene3D" id="2.60.40.1120">
    <property type="entry name" value="Carboxypeptidase-like, regulatory domain"/>
    <property type="match status" value="1"/>
</dbReference>
<keyword evidence="4 10" id="KW-0812">Transmembrane</keyword>
<dbReference type="Pfam" id="PF13715">
    <property type="entry name" value="CarbopepD_reg_2"/>
    <property type="match status" value="1"/>
</dbReference>
<dbReference type="Pfam" id="PF00593">
    <property type="entry name" value="TonB_dep_Rec_b-barrel"/>
    <property type="match status" value="1"/>
</dbReference>
<dbReference type="Proteomes" id="UP000770785">
    <property type="component" value="Unassembled WGS sequence"/>
</dbReference>
<feature type="domain" description="TonB-dependent receptor-like beta-barrel" evidence="13">
    <location>
        <begin position="412"/>
        <end position="942"/>
    </location>
</feature>
<reference evidence="15 16" key="1">
    <citation type="submission" date="2020-03" db="EMBL/GenBank/DDBJ databases">
        <title>Genomic Encyclopedia of Type Strains, Phase IV (KMG-IV): sequencing the most valuable type-strain genomes for metagenomic binning, comparative biology and taxonomic classification.</title>
        <authorList>
            <person name="Goeker M."/>
        </authorList>
    </citation>
    <scope>NUCLEOTIDE SEQUENCE [LARGE SCALE GENOMIC DNA]</scope>
    <source>
        <strain evidence="15 16">DSM 105096</strain>
    </source>
</reference>
<dbReference type="Gene3D" id="2.40.170.20">
    <property type="entry name" value="TonB-dependent receptor, beta-barrel domain"/>
    <property type="match status" value="1"/>
</dbReference>
<dbReference type="InterPro" id="IPR023996">
    <property type="entry name" value="TonB-dep_OMP_SusC/RagA"/>
</dbReference>
<dbReference type="InterPro" id="IPR036942">
    <property type="entry name" value="Beta-barrel_TonB_sf"/>
</dbReference>
<feature type="domain" description="TonB-dependent receptor plug" evidence="14">
    <location>
        <begin position="120"/>
        <end position="250"/>
    </location>
</feature>
<accession>A0ABX0XDZ2</accession>
<keyword evidence="8" id="KW-0675">Receptor</keyword>
<evidence type="ECO:0000256" key="12">
    <source>
        <dbReference type="SAM" id="SignalP"/>
    </source>
</evidence>
<comment type="similarity">
    <text evidence="10 11">Belongs to the TonB-dependent receptor family.</text>
</comment>
<name>A0ABX0XDZ2_9BACT</name>
<dbReference type="PANTHER" id="PTHR30069">
    <property type="entry name" value="TONB-DEPENDENT OUTER MEMBRANE RECEPTOR"/>
    <property type="match status" value="1"/>
</dbReference>
<organism evidence="15 16">
    <name type="scientific">Neolewinella antarctica</name>
    <dbReference type="NCBI Taxonomy" id="442734"/>
    <lineage>
        <taxon>Bacteria</taxon>
        <taxon>Pseudomonadati</taxon>
        <taxon>Bacteroidota</taxon>
        <taxon>Saprospiria</taxon>
        <taxon>Saprospirales</taxon>
        <taxon>Lewinellaceae</taxon>
        <taxon>Neolewinella</taxon>
    </lineage>
</organism>
<evidence type="ECO:0000256" key="5">
    <source>
        <dbReference type="ARBA" id="ARBA00022729"/>
    </source>
</evidence>
<dbReference type="NCBIfam" id="TIGR04056">
    <property type="entry name" value="OMP_RagA_SusC"/>
    <property type="match status" value="1"/>
</dbReference>
<keyword evidence="3 10" id="KW-1134">Transmembrane beta strand</keyword>
<evidence type="ECO:0000256" key="4">
    <source>
        <dbReference type="ARBA" id="ARBA00022692"/>
    </source>
</evidence>
<dbReference type="NCBIfam" id="TIGR04057">
    <property type="entry name" value="SusC_RagA_signa"/>
    <property type="match status" value="1"/>
</dbReference>
<evidence type="ECO:0000256" key="2">
    <source>
        <dbReference type="ARBA" id="ARBA00022448"/>
    </source>
</evidence>
<evidence type="ECO:0000256" key="10">
    <source>
        <dbReference type="PROSITE-ProRule" id="PRU01360"/>
    </source>
</evidence>
<sequence length="986" mass="107185">MRFLLQRAGLLVAFALFASASLVAQYSLSGTVTDATSEPLIGVSILAAGTSSGTVTDIDGRFTLTVPANAEQLILSYTGFATQRVKVNSTMSTVNIVLEEDVTNLNEVVVTGLASSIKRSNLANAVSTVSGEELTGATSQQTVDGALYGKMTGVNITQTSGAPGGGYAIRLRGVSSLSGNNQPLIIVDGVYISNVEISNGSGNASGANDPTEEGASNRLADINPDDIATMEVLKGASAAAIYGTRANAGVIIITTKQGKGGKTEISFNQDIGFNTIIRKVGRRSFTSQQVFEEFTTNFGDAESPPTAAQIAAGRAEQARFDAATARGEIFDYEDEIYGEQGLISDSRLRISGGSDKTRFLLSGSYRDEDGIIKGTGYERFTTRLNVTHQLSDKIKIQSNTNYINSSASRGFSGNENEGGLSYGYTLAFTRDWYNLFPDEDGVYPDNPTFSGNPIQTRDETRNIENIDRVLQGVNLTYSAFTKNNQSLRFVLNGGLDFLYNETEVYVPETFQSQRGVQNGFLGIGKNNVFNYNYSAIGVYDYYTDSGINFTTQGGVTYLKFDNDFVYNQTTQLIPLQQNLTQGGAQEINQVLNLVEEFGFVVQEEVNINDRFIATVGVRFDKSSLNGDPNKFFAFPRASMALNLTEFDFWNTDFITQFKPRIAYGQTGSSAQYGRLFTSLSPVNIGGQSGFTVNGSQGKPDLEPETSSELEFGIDIGLLENKVNLVASYYIRDVNDLLYDRSLPTSSGFGNEIRNDLDLRNQGLEIQLGLNPIRTSNVDYRTTLNFWYNDSEITRLGIEGGNGEGDGDIPSFVPPATAFGLGLGTFYIDEGSPITGLWLNVDGIPTQVGDTEPDFQFGWGNNLTVGNFSASALFHWREGSDILNLTRYLTDIGIQTPRADDNIVGLIEDGSYFRLREASIYYNIPLESRFIEGLKVGISGRNIFTLTDYSSYDPETSAKGGGGLSTNVEVTPFPSSRQFYFHVGANF</sequence>
<evidence type="ECO:0000256" key="9">
    <source>
        <dbReference type="ARBA" id="ARBA00023237"/>
    </source>
</evidence>